<feature type="transmembrane region" description="Helical" evidence="2">
    <location>
        <begin position="659"/>
        <end position="689"/>
    </location>
</feature>
<feature type="transmembrane region" description="Helical" evidence="2">
    <location>
        <begin position="189"/>
        <end position="214"/>
    </location>
</feature>
<dbReference type="EMBL" id="UXAU01000035">
    <property type="protein sequence ID" value="VDC30236.1"/>
    <property type="molecule type" value="Genomic_DNA"/>
</dbReference>
<dbReference type="Proteomes" id="UP000280861">
    <property type="component" value="Unassembled WGS sequence"/>
</dbReference>
<accession>A0A3P5XH69</accession>
<dbReference type="AlphaFoldDB" id="A0A3P5XH69"/>
<feature type="compositionally biased region" description="Pro residues" evidence="1">
    <location>
        <begin position="604"/>
        <end position="616"/>
    </location>
</feature>
<feature type="transmembrane region" description="Helical" evidence="2">
    <location>
        <begin position="48"/>
        <end position="68"/>
    </location>
</feature>
<dbReference type="Pfam" id="PF11992">
    <property type="entry name" value="TgpA_N"/>
    <property type="match status" value="1"/>
</dbReference>
<keyword evidence="2" id="KW-0472">Membrane</keyword>
<dbReference type="InterPro" id="IPR021878">
    <property type="entry name" value="TgpA_N"/>
</dbReference>
<keyword evidence="5" id="KW-1185">Reference proteome</keyword>
<feature type="compositionally biased region" description="Pro residues" evidence="1">
    <location>
        <begin position="874"/>
        <end position="883"/>
    </location>
</feature>
<feature type="compositionally biased region" description="Pro residues" evidence="1">
    <location>
        <begin position="628"/>
        <end position="644"/>
    </location>
</feature>
<dbReference type="SUPFAM" id="SSF54001">
    <property type="entry name" value="Cysteine proteinases"/>
    <property type="match status" value="1"/>
</dbReference>
<feature type="region of interest" description="Disordered" evidence="1">
    <location>
        <begin position="603"/>
        <end position="652"/>
    </location>
</feature>
<feature type="compositionally biased region" description="Pro residues" evidence="1">
    <location>
        <begin position="857"/>
        <end position="866"/>
    </location>
</feature>
<organism evidence="4 5">
    <name type="scientific">Arthrobacter ulcerisalmonis</name>
    <dbReference type="NCBI Taxonomy" id="2483813"/>
    <lineage>
        <taxon>Bacteria</taxon>
        <taxon>Bacillati</taxon>
        <taxon>Actinomycetota</taxon>
        <taxon>Actinomycetes</taxon>
        <taxon>Micrococcales</taxon>
        <taxon>Micrococcaceae</taxon>
        <taxon>Arthrobacter</taxon>
    </lineage>
</organism>
<sequence length="883" mass="93207">MSSAPGKRPRRKTAPAKGFAAPQPVRARRKTAGQQESGFASGQPLWHFLLDAGALTVLLGLGLLGFGLSFGGDAYYLISGFGGIILGLGIGAFNAHLRLGLLITTALALAAYLVFGTVLAVPDAAIAGFVPTLDSLRTLLLGVVFAWKDMLTVGVPVGTAGGVLIVPFLSALITALAAGILTWRTRSPYFPLLPVLVLFVTGIAFSTNAAFLTLERGIGLTVLGIAWATFRRDVLRQSSTRRVAVNNPQVDAGTAQRARLQRLGLAAGVIAVSVGVTALASPLITAADDRKVLRNVVVPPFDPKAYITPLASFRTYVKDQKDDTLFVVKGLPRDSRVRLGALDSYNGTNYTMDPNGSGSFSKVGDSQSINTLADTRGVVPTKDYEIDISIEDYQGFFVPGGRTTTGLSFDQDAAAAAAGLYFNAGTDTAVTTNGLSRGDSYSVQVSEPVKLEHGQLTQYDFARLNLPDTAEVPPVVGSQANDLSADAPTAIDRVRQIEAHFQKTGAFSNGLVSDGQLPSVSGHGAARIRSLLTAKQMLGDDEQYAVAMSLMLRHLGIPSRVVMGFYPDPTSPENGAGEVKITGKNVHAWVEVAFERVGWVSFDPTPPKDNIPIPPDPENKSKPKPQVLQPPPPPQEPADLPPDSSPDALDADQKKDNPWLFWGALLSALGIAAIPLLIIALPLLLVALLKSRRRKSRFSAGHPAQRVGGGWSEVVSLATDMGAAVDTRSTRRESAVVLADAFPGSSSATTLLARRADAAIFGAGSPSEAEVAEYWKIVDGSLKEMTGTVGFWRRQQARFSPRSLLSDARTALNGRSLRLSLPGVAKAPAAKPSQEVTAASPQPSAQEQAEPKRPAEPQQPPAPPSSADPERPADPPSSPPEGP</sequence>
<feature type="transmembrane region" description="Helical" evidence="2">
    <location>
        <begin position="263"/>
        <end position="284"/>
    </location>
</feature>
<protein>
    <submittedName>
        <fullName evidence="4">Transglutaminase-like superfamily protein</fullName>
    </submittedName>
</protein>
<evidence type="ECO:0000313" key="5">
    <source>
        <dbReference type="Proteomes" id="UP000280861"/>
    </source>
</evidence>
<evidence type="ECO:0000256" key="2">
    <source>
        <dbReference type="SAM" id="Phobius"/>
    </source>
</evidence>
<feature type="transmembrane region" description="Helical" evidence="2">
    <location>
        <begin position="74"/>
        <end position="93"/>
    </location>
</feature>
<feature type="transmembrane region" description="Helical" evidence="2">
    <location>
        <begin position="100"/>
        <end position="120"/>
    </location>
</feature>
<evidence type="ECO:0000259" key="3">
    <source>
        <dbReference type="SMART" id="SM00460"/>
    </source>
</evidence>
<dbReference type="PANTHER" id="PTHR42736:SF1">
    <property type="entry name" value="PROTEIN-GLUTAMINE GAMMA-GLUTAMYLTRANSFERASE"/>
    <property type="match status" value="1"/>
</dbReference>
<feature type="transmembrane region" description="Helical" evidence="2">
    <location>
        <begin position="159"/>
        <end position="183"/>
    </location>
</feature>
<reference evidence="4 5" key="1">
    <citation type="submission" date="2018-11" db="EMBL/GenBank/DDBJ databases">
        <authorList>
            <person name="Criscuolo A."/>
        </authorList>
    </citation>
    <scope>NUCLEOTIDE SEQUENCE [LARGE SCALE GENOMIC DNA]</scope>
    <source>
        <strain evidence="4">AT11b</strain>
    </source>
</reference>
<dbReference type="InterPro" id="IPR002931">
    <property type="entry name" value="Transglutaminase-like"/>
</dbReference>
<dbReference type="PANTHER" id="PTHR42736">
    <property type="entry name" value="PROTEIN-GLUTAMINE GAMMA-GLUTAMYLTRANSFERASE"/>
    <property type="match status" value="1"/>
</dbReference>
<dbReference type="InterPro" id="IPR052901">
    <property type="entry name" value="Bact_TGase-like"/>
</dbReference>
<dbReference type="InterPro" id="IPR038765">
    <property type="entry name" value="Papain-like_cys_pep_sf"/>
</dbReference>
<name>A0A3P5XH69_9MICC</name>
<dbReference type="SMART" id="SM00460">
    <property type="entry name" value="TGc"/>
    <property type="match status" value="1"/>
</dbReference>
<feature type="domain" description="Transglutaminase-like" evidence="3">
    <location>
        <begin position="533"/>
        <end position="606"/>
    </location>
</feature>
<feature type="region of interest" description="Disordered" evidence="1">
    <location>
        <begin position="824"/>
        <end position="883"/>
    </location>
</feature>
<gene>
    <name evidence="4" type="ORF">PSET11_02428</name>
</gene>
<keyword evidence="2" id="KW-0812">Transmembrane</keyword>
<dbReference type="OrthoDB" id="3651060at2"/>
<evidence type="ECO:0000313" key="4">
    <source>
        <dbReference type="EMBL" id="VDC30236.1"/>
    </source>
</evidence>
<evidence type="ECO:0000256" key="1">
    <source>
        <dbReference type="SAM" id="MobiDB-lite"/>
    </source>
</evidence>
<dbReference type="RefSeq" id="WP_124092546.1">
    <property type="nucleotide sequence ID" value="NZ_CBCRYA010000002.1"/>
</dbReference>
<feature type="region of interest" description="Disordered" evidence="1">
    <location>
        <begin position="1"/>
        <end position="33"/>
    </location>
</feature>
<feature type="compositionally biased region" description="Low complexity" evidence="1">
    <location>
        <begin position="838"/>
        <end position="848"/>
    </location>
</feature>
<keyword evidence="2" id="KW-1133">Transmembrane helix</keyword>
<proteinExistence type="predicted"/>
<dbReference type="Pfam" id="PF01841">
    <property type="entry name" value="Transglut_core"/>
    <property type="match status" value="1"/>
</dbReference>
<feature type="transmembrane region" description="Helical" evidence="2">
    <location>
        <begin position="126"/>
        <end position="147"/>
    </location>
</feature>
<dbReference type="Gene3D" id="3.10.620.30">
    <property type="match status" value="1"/>
</dbReference>